<dbReference type="InterPro" id="IPR004020">
    <property type="entry name" value="DAPIN"/>
</dbReference>
<feature type="domain" description="Pyrin" evidence="1">
    <location>
        <begin position="3"/>
        <end position="82"/>
    </location>
</feature>
<evidence type="ECO:0000259" key="1">
    <source>
        <dbReference type="SMART" id="SM01289"/>
    </source>
</evidence>
<dbReference type="SMART" id="SM01289">
    <property type="entry name" value="PYRIN"/>
    <property type="match status" value="1"/>
</dbReference>
<protein>
    <submittedName>
        <fullName evidence="2">Caspase a</fullName>
    </submittedName>
</protein>
<accession>A0AAD9C4I5</accession>
<dbReference type="Proteomes" id="UP001228049">
    <property type="component" value="Unassembled WGS sequence"/>
</dbReference>
<sequence length="86" mass="9911">MDKRKAVKYMLSNLTNDNFVNFCHELVHRKGKPQVLRNMVQGKSCSEITDVLLSVFNEKAVEVAAELLNEIECNKEADQLCEYFMV</sequence>
<dbReference type="AlphaFoldDB" id="A0AAD9C4I5"/>
<dbReference type="EMBL" id="JASDAP010000010">
    <property type="protein sequence ID" value="KAK1895705.1"/>
    <property type="molecule type" value="Genomic_DNA"/>
</dbReference>
<proteinExistence type="predicted"/>
<evidence type="ECO:0000313" key="2">
    <source>
        <dbReference type="EMBL" id="KAK1895705.1"/>
    </source>
</evidence>
<dbReference type="Gene3D" id="1.10.533.10">
    <property type="entry name" value="Death Domain, Fas"/>
    <property type="match status" value="1"/>
</dbReference>
<organism evidence="2 3">
    <name type="scientific">Dissostichus eleginoides</name>
    <name type="common">Patagonian toothfish</name>
    <name type="synonym">Dissostichus amissus</name>
    <dbReference type="NCBI Taxonomy" id="100907"/>
    <lineage>
        <taxon>Eukaryota</taxon>
        <taxon>Metazoa</taxon>
        <taxon>Chordata</taxon>
        <taxon>Craniata</taxon>
        <taxon>Vertebrata</taxon>
        <taxon>Euteleostomi</taxon>
        <taxon>Actinopterygii</taxon>
        <taxon>Neopterygii</taxon>
        <taxon>Teleostei</taxon>
        <taxon>Neoteleostei</taxon>
        <taxon>Acanthomorphata</taxon>
        <taxon>Eupercaria</taxon>
        <taxon>Perciformes</taxon>
        <taxon>Notothenioidei</taxon>
        <taxon>Nototheniidae</taxon>
        <taxon>Dissostichus</taxon>
    </lineage>
</organism>
<reference evidence="2" key="1">
    <citation type="submission" date="2023-04" db="EMBL/GenBank/DDBJ databases">
        <title>Chromosome-level genome of Chaenocephalus aceratus.</title>
        <authorList>
            <person name="Park H."/>
        </authorList>
    </citation>
    <scope>NUCLEOTIDE SEQUENCE</scope>
    <source>
        <strain evidence="2">DE</strain>
        <tissue evidence="2">Muscle</tissue>
    </source>
</reference>
<evidence type="ECO:0000313" key="3">
    <source>
        <dbReference type="Proteomes" id="UP001228049"/>
    </source>
</evidence>
<name>A0AAD9C4I5_DISEL</name>
<gene>
    <name evidence="2" type="ORF">KUDE01_021156</name>
</gene>
<dbReference type="Pfam" id="PF02758">
    <property type="entry name" value="PYRIN"/>
    <property type="match status" value="1"/>
</dbReference>
<comment type="caution">
    <text evidence="2">The sequence shown here is derived from an EMBL/GenBank/DDBJ whole genome shotgun (WGS) entry which is preliminary data.</text>
</comment>
<dbReference type="InterPro" id="IPR011029">
    <property type="entry name" value="DEATH-like_dom_sf"/>
</dbReference>
<keyword evidence="3" id="KW-1185">Reference proteome</keyword>